<reference evidence="3" key="1">
    <citation type="journal article" date="2020" name="Microbiol. Resour. Announc.">
        <title>Draft Genome Sequences of Thiorhodococcus mannitoliphagus and Thiorhodococcus minor, Purple Sulfur Photosynthetic Bacteria in the Gammaproteobacterial Family Chromatiaceae.</title>
        <authorList>
            <person name="Aviles F.A."/>
            <person name="Meyer T.E."/>
            <person name="Kyndt J.A."/>
        </authorList>
    </citation>
    <scope>NUCLEOTIDE SEQUENCE [LARGE SCALE GENOMIC DNA]</scope>
    <source>
        <strain evidence="3">DSM 18266</strain>
    </source>
</reference>
<dbReference type="PANTHER" id="PTHR12788">
    <property type="entry name" value="PROTEIN-TYROSINE SULFOTRANSFERASE 2"/>
    <property type="match status" value="1"/>
</dbReference>
<comment type="caution">
    <text evidence="2">The sequence shown here is derived from an EMBL/GenBank/DDBJ whole genome shotgun (WGS) entry which is preliminary data.</text>
</comment>
<sequence length="359" mass="40675">MQQHSSGVFVLSMGRSGSTLLSRLLQQHPAICSISEYWTSLFMRGFGDPSLSGRDYWALLSVPPTWFGPWVEKARAAGELPAEILYDDARGRYRLRDCPPIAAMTLPALDADPDARVDALAQMVPNWPTAPVTTHSARLFDLLTTSLHKRLWVERSGLSYWYVPDLLQGFPDARYVHLHRDGREVVLSMMGMRFFDPVARVSWMLNVTPGTRLQKLLFFAKRDLARRLLLRVADLERAITRQHLRARPYSLPDRLSPAQRLSAYAHFWANTSELALEAMAKIPNERLLTLKYEQLVSAPRAELSRLIEHLLPGEAHAAWLDAVCALPQPQRARWPDLDPALAEELQRIIGPINRALGYA</sequence>
<reference evidence="2 3" key="2">
    <citation type="submission" date="2020-02" db="EMBL/GenBank/DDBJ databases">
        <title>Genome sequences of Thiorhodococcus mannitoliphagus and Thiorhodococcus minor, purple sulfur photosynthetic bacteria in the gammaproteobacterial family, Chromatiaceae.</title>
        <authorList>
            <person name="Aviles F.A."/>
            <person name="Meyer T.E."/>
            <person name="Kyndt J.A."/>
        </authorList>
    </citation>
    <scope>NUCLEOTIDE SEQUENCE [LARGE SCALE GENOMIC DNA]</scope>
    <source>
        <strain evidence="2 3">DSM 18266</strain>
    </source>
</reference>
<dbReference type="PANTHER" id="PTHR12788:SF10">
    <property type="entry name" value="PROTEIN-TYROSINE SULFOTRANSFERASE"/>
    <property type="match status" value="1"/>
</dbReference>
<keyword evidence="1 2" id="KW-0808">Transferase</keyword>
<dbReference type="SUPFAM" id="SSF52540">
    <property type="entry name" value="P-loop containing nucleoside triphosphate hydrolases"/>
    <property type="match status" value="1"/>
</dbReference>
<gene>
    <name evidence="2" type="ORF">G3480_23225</name>
</gene>
<dbReference type="InterPro" id="IPR027417">
    <property type="entry name" value="P-loop_NTPase"/>
</dbReference>
<dbReference type="Pfam" id="PF13469">
    <property type="entry name" value="Sulfotransfer_3"/>
    <property type="match status" value="1"/>
</dbReference>
<evidence type="ECO:0000313" key="3">
    <source>
        <dbReference type="Proteomes" id="UP000471640"/>
    </source>
</evidence>
<protein>
    <submittedName>
        <fullName evidence="2">Sulfotransferase</fullName>
    </submittedName>
</protein>
<dbReference type="RefSeq" id="WP_164656541.1">
    <property type="nucleotide sequence ID" value="NZ_JAAIJR010000165.1"/>
</dbReference>
<proteinExistence type="predicted"/>
<evidence type="ECO:0000313" key="2">
    <source>
        <dbReference type="EMBL" id="NEX23173.1"/>
    </source>
</evidence>
<accession>A0A6P1E1T1</accession>
<evidence type="ECO:0000256" key="1">
    <source>
        <dbReference type="ARBA" id="ARBA00022679"/>
    </source>
</evidence>
<dbReference type="Proteomes" id="UP000471640">
    <property type="component" value="Unassembled WGS sequence"/>
</dbReference>
<dbReference type="EMBL" id="JAAIJR010000165">
    <property type="protein sequence ID" value="NEX23173.1"/>
    <property type="molecule type" value="Genomic_DNA"/>
</dbReference>
<keyword evidence="3" id="KW-1185">Reference proteome</keyword>
<dbReference type="InterPro" id="IPR026634">
    <property type="entry name" value="TPST-like"/>
</dbReference>
<name>A0A6P1E1T1_9GAMM</name>
<organism evidence="2 3">
    <name type="scientific">Thiorhodococcus mannitoliphagus</name>
    <dbReference type="NCBI Taxonomy" id="329406"/>
    <lineage>
        <taxon>Bacteria</taxon>
        <taxon>Pseudomonadati</taxon>
        <taxon>Pseudomonadota</taxon>
        <taxon>Gammaproteobacteria</taxon>
        <taxon>Chromatiales</taxon>
        <taxon>Chromatiaceae</taxon>
        <taxon>Thiorhodococcus</taxon>
    </lineage>
</organism>
<dbReference type="Gene3D" id="3.40.50.300">
    <property type="entry name" value="P-loop containing nucleotide triphosphate hydrolases"/>
    <property type="match status" value="1"/>
</dbReference>
<dbReference type="AlphaFoldDB" id="A0A6P1E1T1"/>
<dbReference type="GO" id="GO:0008476">
    <property type="term" value="F:protein-tyrosine sulfotransferase activity"/>
    <property type="evidence" value="ECO:0007669"/>
    <property type="project" value="InterPro"/>
</dbReference>